<dbReference type="EMBL" id="KE524339">
    <property type="protein sequence ID" value="KFB35240.1"/>
    <property type="molecule type" value="Genomic_DNA"/>
</dbReference>
<dbReference type="VEuPathDB" id="VectorBase:ASIC001382"/>
<dbReference type="SMART" id="SM00225">
    <property type="entry name" value="BTB"/>
    <property type="match status" value="1"/>
</dbReference>
<dbReference type="GO" id="GO:0008270">
    <property type="term" value="F:zinc ion binding"/>
    <property type="evidence" value="ECO:0007669"/>
    <property type="project" value="UniProtKB-KW"/>
</dbReference>
<evidence type="ECO:0000313" key="12">
    <source>
        <dbReference type="EMBL" id="KFB35240.1"/>
    </source>
</evidence>
<dbReference type="InterPro" id="IPR013083">
    <property type="entry name" value="Znf_RING/FYVE/PHD"/>
</dbReference>
<dbReference type="Gene3D" id="3.30.40.10">
    <property type="entry name" value="Zinc/RING finger domain, C3HC4 (zinc finger)"/>
    <property type="match status" value="1"/>
</dbReference>
<dbReference type="SUPFAM" id="SSF57903">
    <property type="entry name" value="FYVE/PHD zinc finger"/>
    <property type="match status" value="1"/>
</dbReference>
<dbReference type="InterPro" id="IPR011333">
    <property type="entry name" value="SKP1/BTB/POZ_sf"/>
</dbReference>
<dbReference type="AlphaFoldDB" id="A0A084VB96"/>
<dbReference type="InterPro" id="IPR000210">
    <property type="entry name" value="BTB/POZ_dom"/>
</dbReference>
<dbReference type="PROSITE" id="PS50297">
    <property type="entry name" value="ANK_REP_REGION"/>
    <property type="match status" value="8"/>
</dbReference>
<keyword evidence="14" id="KW-1185">Reference proteome</keyword>
<feature type="repeat" description="ANK" evidence="6">
    <location>
        <begin position="948"/>
        <end position="980"/>
    </location>
</feature>
<dbReference type="PROSITE" id="PS50178">
    <property type="entry name" value="ZF_FYVE"/>
    <property type="match status" value="1"/>
</dbReference>
<sequence>MTGRAFFCVAIQLTDLCCYQFFLATAALHAVAPEFKFDVCYRYVTKITATSETVKLEKHLKLLKEEYTKLQKNYAELERKYSKAAAASEEHDLTGEFSSFISRLVMTVATLYGRTTYSDITIKLKDKSMPAHKFVLNARSEEWREEVILDKAELDWSDMDADVGYSLLRWIYTDVVDLQHDSLALELLKTSHRFKLPGLMGLCERALVSSVSVRSCVRFYCVAEDVGASNLLEYCSGLISTHWDDLTPQDFEHMSSPLLYKMLKSKTKHPLHAAVRLLREDVVFLCLVENNSSLPEIVNSLSPQGQLPLGLALMGRSTTIAQTLLETGGADINAFTSEGNTLLIDAIKRGDSFTAQFLLEKGCNVDLVTRDTSDTALHLVCTYSERSTDLETHREMLNIGRQLLAQQADPNMQNSKGFTPLHVAIMSQHVEMIDELLNETTVPDVDTNVRTKDEKCALQLALVPPHTDGPPFELARRLLERGARPNVLHPETGDSLLHILAKQQLEDAAVFLTEHCNLSHINRAGSTVLHVAASQGLANLARALLEKGAPPNVQSGVTELKCALHCAVEENHQNVVEAFIEYKEEHPDTVDFNLKNAFGDSPLSLALSLGFNELVPLLIKGGADLNARNGQDMTLLHQAILKEDSKTAVFLLSQGADMNALTADQESPLQLSIHCRLVDVVDALCSRGVSLSSPDNKGDCPLWSALESEQFEIASVLVRHGVDTDCWGPGPDGCLQTLLHRAIDENKEQAAMFLIKSGCDLDSPRQPGPQGQGGDEAKDKASPLHLCCQWGLRNVLHTLIDHGANVNAIDCDLKTPLHVAIENQHEEIIGILLCHPGIDLKIRDKTGNTPFAAALQVRNNKAAQNILERLPNAAEQIDQRGRNFLHLAIMRDDLESVLFLLSIHVDVNSRVHDVNQTPPLHLAAASEKEMLIRNLILAGARLNDRDATQKTALHVAAERGTVAAVSALLQNGADFDAVDGDGNNALHIAVREGHISVVRELLTESELNAEAVNLKGRNPLHELCRCGKDNTSAAILELFIECMPNYPINNPDVQGNTPLLLAYMRGQAQLCRILVKKGACLGAENKEGLTIFNFKLATNQLLHRLLDELPQESPWASSELCQECGTKFTLTMRKHHCRHCGRILCSRCSNNDVPIIKFGINKPVRVCSVCFEVLQIGSGGV</sequence>
<evidence type="ECO:0000256" key="7">
    <source>
        <dbReference type="PROSITE-ProRule" id="PRU00091"/>
    </source>
</evidence>
<keyword evidence="9" id="KW-0732">Signal</keyword>
<keyword evidence="2" id="KW-0677">Repeat</keyword>
<dbReference type="PANTHER" id="PTHR24198">
    <property type="entry name" value="ANKYRIN REPEAT AND PROTEIN KINASE DOMAIN-CONTAINING PROTEIN"/>
    <property type="match status" value="1"/>
</dbReference>
<dbReference type="VEuPathDB" id="VectorBase:ASIS005315"/>
<evidence type="ECO:0000256" key="5">
    <source>
        <dbReference type="ARBA" id="ARBA00023043"/>
    </source>
</evidence>
<dbReference type="SMART" id="SM00248">
    <property type="entry name" value="ANK"/>
    <property type="match status" value="22"/>
</dbReference>
<dbReference type="InterPro" id="IPR036770">
    <property type="entry name" value="Ankyrin_rpt-contain_sf"/>
</dbReference>
<feature type="repeat" description="ANK" evidence="6">
    <location>
        <begin position="416"/>
        <end position="448"/>
    </location>
</feature>
<dbReference type="EMBL" id="ATLV01006110">
    <property type="status" value="NOT_ANNOTATED_CDS"/>
    <property type="molecule type" value="Genomic_DNA"/>
</dbReference>
<evidence type="ECO:0000259" key="10">
    <source>
        <dbReference type="PROSITE" id="PS50097"/>
    </source>
</evidence>
<dbReference type="InterPro" id="IPR017455">
    <property type="entry name" value="Znf_FYVE-rel"/>
</dbReference>
<keyword evidence="3 7" id="KW-0863">Zinc-finger</keyword>
<feature type="repeat" description="ANK" evidence="6">
    <location>
        <begin position="779"/>
        <end position="811"/>
    </location>
</feature>
<evidence type="ECO:0000256" key="9">
    <source>
        <dbReference type="SAM" id="SignalP"/>
    </source>
</evidence>
<dbReference type="SMART" id="SM00064">
    <property type="entry name" value="FYVE"/>
    <property type="match status" value="1"/>
</dbReference>
<dbReference type="Gene3D" id="1.25.40.20">
    <property type="entry name" value="Ankyrin repeat-containing domain"/>
    <property type="match status" value="6"/>
</dbReference>
<feature type="repeat" description="ANK" evidence="6">
    <location>
        <begin position="631"/>
        <end position="663"/>
    </location>
</feature>
<feature type="repeat" description="ANK" evidence="6">
    <location>
        <begin position="812"/>
        <end position="845"/>
    </location>
</feature>
<dbReference type="Pfam" id="PF01363">
    <property type="entry name" value="FYVE"/>
    <property type="match status" value="1"/>
</dbReference>
<feature type="domain" description="BTB" evidence="10">
    <location>
        <begin position="118"/>
        <end position="180"/>
    </location>
</feature>
<dbReference type="VEuPathDB" id="VectorBase:ASIS009932"/>
<dbReference type="STRING" id="74873.A0A084VB96"/>
<name>A0A084VB96_ANOSI</name>
<feature type="repeat" description="ANK" evidence="6">
    <location>
        <begin position="338"/>
        <end position="370"/>
    </location>
</feature>
<dbReference type="FunFam" id="1.25.40.20:FF:000628">
    <property type="entry name" value="Uncharacterized protein, isoform D"/>
    <property type="match status" value="1"/>
</dbReference>
<gene>
    <name evidence="12" type="ORF">ZHAS_00001382</name>
</gene>
<accession>A0A084VB96</accession>
<feature type="repeat" description="ANK" evidence="6">
    <location>
        <begin position="598"/>
        <end position="630"/>
    </location>
</feature>
<feature type="coiled-coil region" evidence="8">
    <location>
        <begin position="53"/>
        <end position="87"/>
    </location>
</feature>
<proteinExistence type="predicted"/>
<evidence type="ECO:0000256" key="3">
    <source>
        <dbReference type="ARBA" id="ARBA00022771"/>
    </source>
</evidence>
<dbReference type="EMBL" id="ATLV01006109">
    <property type="status" value="NOT_ANNOTATED_CDS"/>
    <property type="molecule type" value="Genomic_DNA"/>
</dbReference>
<feature type="signal peptide" evidence="9">
    <location>
        <begin position="1"/>
        <end position="18"/>
    </location>
</feature>
<dbReference type="InterPro" id="IPR000306">
    <property type="entry name" value="Znf_FYVE"/>
</dbReference>
<dbReference type="FunFam" id="3.30.40.10:FF:000104">
    <property type="entry name" value="Ankyrin repeat and FYVE domain-containing 1"/>
    <property type="match status" value="1"/>
</dbReference>
<feature type="repeat" description="ANK" evidence="6">
    <location>
        <begin position="524"/>
        <end position="556"/>
    </location>
</feature>
<keyword evidence="4" id="KW-0862">Zinc</keyword>
<dbReference type="Gene3D" id="3.30.710.10">
    <property type="entry name" value="Potassium Channel Kv1.1, Chain A"/>
    <property type="match status" value="1"/>
</dbReference>
<dbReference type="Pfam" id="PF12796">
    <property type="entry name" value="Ank_2"/>
    <property type="match status" value="6"/>
</dbReference>
<dbReference type="InterPro" id="IPR002110">
    <property type="entry name" value="Ankyrin_rpt"/>
</dbReference>
<dbReference type="EMBL" id="ATLV01006111">
    <property type="status" value="NOT_ANNOTATED_CDS"/>
    <property type="molecule type" value="Genomic_DNA"/>
</dbReference>
<keyword evidence="5 6" id="KW-0040">ANK repeat</keyword>
<feature type="chain" id="PRO_5001783501" evidence="9">
    <location>
        <begin position="19"/>
        <end position="1181"/>
    </location>
</feature>
<feature type="repeat" description="ANK" evidence="6">
    <location>
        <begin position="981"/>
        <end position="1002"/>
    </location>
</feature>
<evidence type="ECO:0000256" key="8">
    <source>
        <dbReference type="SAM" id="Coils"/>
    </source>
</evidence>
<dbReference type="SUPFAM" id="SSF54695">
    <property type="entry name" value="POZ domain"/>
    <property type="match status" value="1"/>
</dbReference>
<evidence type="ECO:0000313" key="13">
    <source>
        <dbReference type="EnsemblMetazoa" id="ASIC001382-PA"/>
    </source>
</evidence>
<reference evidence="12 14" key="1">
    <citation type="journal article" date="2014" name="BMC Genomics">
        <title>Genome sequence of Anopheles sinensis provides insight into genetics basis of mosquito competence for malaria parasites.</title>
        <authorList>
            <person name="Zhou D."/>
            <person name="Zhang D."/>
            <person name="Ding G."/>
            <person name="Shi L."/>
            <person name="Hou Q."/>
            <person name="Ye Y."/>
            <person name="Xu Y."/>
            <person name="Zhou H."/>
            <person name="Xiong C."/>
            <person name="Li S."/>
            <person name="Yu J."/>
            <person name="Hong S."/>
            <person name="Yu X."/>
            <person name="Zou P."/>
            <person name="Chen C."/>
            <person name="Chang X."/>
            <person name="Wang W."/>
            <person name="Lv Y."/>
            <person name="Sun Y."/>
            <person name="Ma L."/>
            <person name="Shen B."/>
            <person name="Zhu C."/>
        </authorList>
    </citation>
    <scope>NUCLEOTIDE SEQUENCE [LARGE SCALE GENOMIC DNA]</scope>
</reference>
<dbReference type="OrthoDB" id="2306477at2759"/>
<feature type="repeat" description="ANK" evidence="6">
    <location>
        <begin position="1054"/>
        <end position="1086"/>
    </location>
</feature>
<dbReference type="PROSITE" id="PS50097">
    <property type="entry name" value="BTB"/>
    <property type="match status" value="1"/>
</dbReference>
<dbReference type="Proteomes" id="UP000030765">
    <property type="component" value="Unassembled WGS sequence"/>
</dbReference>
<feature type="domain" description="FYVE-type" evidence="11">
    <location>
        <begin position="1115"/>
        <end position="1175"/>
    </location>
</feature>
<protein>
    <submittedName>
        <fullName evidence="12">AGAP002243-PA-like protein</fullName>
    </submittedName>
</protein>
<evidence type="ECO:0000256" key="6">
    <source>
        <dbReference type="PROSITE-ProRule" id="PRU00023"/>
    </source>
</evidence>
<dbReference type="Pfam" id="PF00023">
    <property type="entry name" value="Ank"/>
    <property type="match status" value="1"/>
</dbReference>
<evidence type="ECO:0000256" key="2">
    <source>
        <dbReference type="ARBA" id="ARBA00022737"/>
    </source>
</evidence>
<feature type="repeat" description="ANK" evidence="6">
    <location>
        <begin position="880"/>
        <end position="912"/>
    </location>
</feature>
<keyword evidence="1" id="KW-0479">Metal-binding</keyword>
<dbReference type="PROSITE" id="PS50088">
    <property type="entry name" value="ANK_REPEAT"/>
    <property type="match status" value="12"/>
</dbReference>
<dbReference type="SUPFAM" id="SSF48403">
    <property type="entry name" value="Ankyrin repeat"/>
    <property type="match status" value="4"/>
</dbReference>
<keyword evidence="8" id="KW-0175">Coiled coil</keyword>
<dbReference type="InterPro" id="IPR049763">
    <property type="entry name" value="ANKFY1_BACK"/>
</dbReference>
<evidence type="ECO:0000256" key="4">
    <source>
        <dbReference type="ARBA" id="ARBA00022833"/>
    </source>
</evidence>
<evidence type="ECO:0000259" key="11">
    <source>
        <dbReference type="PROSITE" id="PS50178"/>
    </source>
</evidence>
<organism evidence="12">
    <name type="scientific">Anopheles sinensis</name>
    <name type="common">Mosquito</name>
    <dbReference type="NCBI Taxonomy" id="74873"/>
    <lineage>
        <taxon>Eukaryota</taxon>
        <taxon>Metazoa</taxon>
        <taxon>Ecdysozoa</taxon>
        <taxon>Arthropoda</taxon>
        <taxon>Hexapoda</taxon>
        <taxon>Insecta</taxon>
        <taxon>Pterygota</taxon>
        <taxon>Neoptera</taxon>
        <taxon>Endopterygota</taxon>
        <taxon>Diptera</taxon>
        <taxon>Nematocera</taxon>
        <taxon>Culicoidea</taxon>
        <taxon>Culicidae</taxon>
        <taxon>Anophelinae</taxon>
        <taxon>Anopheles</taxon>
    </lineage>
</organism>
<evidence type="ECO:0000313" key="14">
    <source>
        <dbReference type="Proteomes" id="UP000030765"/>
    </source>
</evidence>
<dbReference type="Pfam" id="PF00651">
    <property type="entry name" value="BTB"/>
    <property type="match status" value="1"/>
</dbReference>
<dbReference type="PRINTS" id="PR01415">
    <property type="entry name" value="ANKYRIN"/>
</dbReference>
<feature type="repeat" description="ANK" evidence="6">
    <location>
        <begin position="915"/>
        <end position="947"/>
    </location>
</feature>
<dbReference type="InterPro" id="IPR049764">
    <property type="entry name" value="ANFY1_FYVE"/>
</dbReference>
<reference evidence="13" key="2">
    <citation type="submission" date="2020-05" db="UniProtKB">
        <authorList>
            <consortium name="EnsemblMetazoa"/>
        </authorList>
    </citation>
    <scope>IDENTIFICATION</scope>
</reference>
<dbReference type="EnsemblMetazoa" id="ASIC001382-RA">
    <property type="protein sequence ID" value="ASIC001382-PA"/>
    <property type="gene ID" value="ASIC001382"/>
</dbReference>
<evidence type="ECO:0000256" key="1">
    <source>
        <dbReference type="ARBA" id="ARBA00022723"/>
    </source>
</evidence>
<dbReference type="CDD" id="cd15728">
    <property type="entry name" value="FYVE_ANFY1"/>
    <property type="match status" value="1"/>
</dbReference>
<dbReference type="InterPro" id="IPR011011">
    <property type="entry name" value="Znf_FYVE_PHD"/>
</dbReference>
<dbReference type="PANTHER" id="PTHR24198:SF191">
    <property type="entry name" value="RABANKYRIN-5-LIKE"/>
    <property type="match status" value="1"/>
</dbReference>
<dbReference type="CDD" id="cd18501">
    <property type="entry name" value="BACK_ANKFY1_Rank5"/>
    <property type="match status" value="1"/>
</dbReference>
<dbReference type="OMA" id="WGLEQVV"/>